<evidence type="ECO:0000313" key="3">
    <source>
        <dbReference type="Proteomes" id="UP001597112"/>
    </source>
</evidence>
<organism evidence="2 3">
    <name type="scientific">Ohtaekwangia kribbensis</name>
    <dbReference type="NCBI Taxonomy" id="688913"/>
    <lineage>
        <taxon>Bacteria</taxon>
        <taxon>Pseudomonadati</taxon>
        <taxon>Bacteroidota</taxon>
        <taxon>Cytophagia</taxon>
        <taxon>Cytophagales</taxon>
        <taxon>Fulvivirgaceae</taxon>
        <taxon>Ohtaekwangia</taxon>
    </lineage>
</organism>
<comment type="caution">
    <text evidence="2">The sequence shown here is derived from an EMBL/GenBank/DDBJ whole genome shotgun (WGS) entry which is preliminary data.</text>
</comment>
<dbReference type="Proteomes" id="UP001597112">
    <property type="component" value="Unassembled WGS sequence"/>
</dbReference>
<accession>A0ABW3K9K1</accession>
<gene>
    <name evidence="2" type="ORF">ACFQ21_21840</name>
</gene>
<dbReference type="EMBL" id="JBHTKA010000008">
    <property type="protein sequence ID" value="MFD1001983.1"/>
    <property type="molecule type" value="Genomic_DNA"/>
</dbReference>
<keyword evidence="3" id="KW-1185">Reference proteome</keyword>
<feature type="chain" id="PRO_5046833101" evidence="1">
    <location>
        <begin position="25"/>
        <end position="582"/>
    </location>
</feature>
<dbReference type="Pfam" id="PF14262">
    <property type="entry name" value="Cthe_2159"/>
    <property type="match status" value="1"/>
</dbReference>
<dbReference type="RefSeq" id="WP_377582653.1">
    <property type="nucleotide sequence ID" value="NZ_JBHTKA010000008.1"/>
</dbReference>
<protein>
    <submittedName>
        <fullName evidence="2">Carbohydrate-binding domain-containing protein</fullName>
    </submittedName>
</protein>
<reference evidence="3" key="1">
    <citation type="journal article" date="2019" name="Int. J. Syst. Evol. Microbiol.">
        <title>The Global Catalogue of Microorganisms (GCM) 10K type strain sequencing project: providing services to taxonomists for standard genome sequencing and annotation.</title>
        <authorList>
            <consortium name="The Broad Institute Genomics Platform"/>
            <consortium name="The Broad Institute Genome Sequencing Center for Infectious Disease"/>
            <person name="Wu L."/>
            <person name="Ma J."/>
        </authorList>
    </citation>
    <scope>NUCLEOTIDE SEQUENCE [LARGE SCALE GENOMIC DNA]</scope>
    <source>
        <strain evidence="3">CCUG 58938</strain>
    </source>
</reference>
<dbReference type="PROSITE" id="PS51257">
    <property type="entry name" value="PROKAR_LIPOPROTEIN"/>
    <property type="match status" value="1"/>
</dbReference>
<keyword evidence="1" id="KW-0732">Signal</keyword>
<feature type="signal peptide" evidence="1">
    <location>
        <begin position="1"/>
        <end position="24"/>
    </location>
</feature>
<proteinExistence type="predicted"/>
<dbReference type="InterPro" id="IPR025584">
    <property type="entry name" value="Cthe_2159"/>
</dbReference>
<name>A0ABW3K9K1_9BACT</name>
<evidence type="ECO:0000313" key="2">
    <source>
        <dbReference type="EMBL" id="MFD1001983.1"/>
    </source>
</evidence>
<sequence>MRKTRFIILLLIAFTCIAISSCNDEDDDPESTDTDTETTVDVEEDGGYAATIADALAANASTHEEDADYIWNESDEVTITLNGSSITVEPAVATVDGSTVTITAAGTYRVSGTLDNGQVIVNTEDEATVRLILNGATLNNSSTAPLYIASAEKTVIVLAENTTNTITDGDTYIFASEDEDEPNAALFSKADLTIYGSGSLTVNGNYNDAIGSKDGLIINGGSITVTAADDGIRGKDYLVVKDGTIEVNSGGDGLKSDNDEDTDAGYISIGGGDITITAAGDAIAAETDALISDGKLTLITGGGSNSSISDDDSAKGVKAGALLIVEAGTFDINSADDGVHSNANISLNGGTLNIATGDDAVHADAYLGINGSDIIISKSYEGIEAAVIAVTDGTVHVTSSDDGVNGATDASIEPYLYVYGGYIYVDASGDGIDINGSIVMTDGTVVVNGPTANNNAPIDYDGSFRITGGYLLAVGSSGMAQIPGASSSQNSVLITLSAAQTAGSLVHLQASDGTALATFKPSKKYQSVAFSSPDLKTGTTYSLYLGGSSTGTATDGLYSGGSYTVGTLSKSFTISSVSTKVN</sequence>
<evidence type="ECO:0000256" key="1">
    <source>
        <dbReference type="SAM" id="SignalP"/>
    </source>
</evidence>